<evidence type="ECO:0000259" key="1">
    <source>
        <dbReference type="Pfam" id="PF13460"/>
    </source>
</evidence>
<organism evidence="2 3">
    <name type="scientific">Paenarthrobacter nitroguajacolicus</name>
    <name type="common">Arthrobacter nitroguajacolicus</name>
    <dbReference type="NCBI Taxonomy" id="211146"/>
    <lineage>
        <taxon>Bacteria</taxon>
        <taxon>Bacillati</taxon>
        <taxon>Actinomycetota</taxon>
        <taxon>Actinomycetes</taxon>
        <taxon>Micrococcales</taxon>
        <taxon>Micrococcaceae</taxon>
        <taxon>Paenarthrobacter</taxon>
    </lineage>
</organism>
<comment type="caution">
    <text evidence="2">The sequence shown here is derived from an EMBL/GenBank/DDBJ whole genome shotgun (WGS) entry which is preliminary data.</text>
</comment>
<dbReference type="EMBL" id="VNFK01000034">
    <property type="protein sequence ID" value="TVU57852.1"/>
    <property type="molecule type" value="Genomic_DNA"/>
</dbReference>
<dbReference type="SUPFAM" id="SSF51735">
    <property type="entry name" value="NAD(P)-binding Rossmann-fold domains"/>
    <property type="match status" value="1"/>
</dbReference>
<evidence type="ECO:0000313" key="3">
    <source>
        <dbReference type="Proteomes" id="UP000316500"/>
    </source>
</evidence>
<name>A0A558GLT3_PAENT</name>
<gene>
    <name evidence="2" type="ORF">FQP90_22760</name>
</gene>
<dbReference type="Pfam" id="PF13460">
    <property type="entry name" value="NAD_binding_10"/>
    <property type="match status" value="1"/>
</dbReference>
<reference evidence="2 3" key="1">
    <citation type="submission" date="2019-07" db="EMBL/GenBank/DDBJ databases">
        <title>Diversity of Bacteria from Kongsfjorden, Arctic.</title>
        <authorList>
            <person name="Yu Y."/>
        </authorList>
    </citation>
    <scope>NUCLEOTIDE SEQUENCE [LARGE SCALE GENOMIC DNA]</scope>
    <source>
        <strain evidence="2 3">SM1928</strain>
    </source>
</reference>
<dbReference type="InterPro" id="IPR016040">
    <property type="entry name" value="NAD(P)-bd_dom"/>
</dbReference>
<dbReference type="InterPro" id="IPR051604">
    <property type="entry name" value="Ergot_Alk_Oxidoreductase"/>
</dbReference>
<evidence type="ECO:0000313" key="2">
    <source>
        <dbReference type="EMBL" id="TVU57852.1"/>
    </source>
</evidence>
<sequence length="291" mass="31432">MRIAVATPSGHVGRHLVPMLIRAGVRPLVLAREPDSLALNVRAEVDAVRVDLLDADALVQAVSGVDSLYWVDPSPVGDEPLAEYGHAAISVARAVTEGGVRRVVFQSSVGAEKRHGVGEIDGLAATEVALDQTDADVTHLRCGYFFTNLEYQLDAIQAGKLQVLLPLDQAMAWVAPRDIAEVAASRLLSRQWRGHQIQAVHGPADLSWRQVARIVSEATARPLAVERVTEDAMRAALEGFGMSVARVDSIIGMSTGFLDGFEPEQKRSLQTTTPTALAAWAYDELRPLLTF</sequence>
<accession>A0A558GLT3</accession>
<dbReference type="Gene3D" id="3.90.25.10">
    <property type="entry name" value="UDP-galactose 4-epimerase, domain 1"/>
    <property type="match status" value="1"/>
</dbReference>
<dbReference type="Proteomes" id="UP000316500">
    <property type="component" value="Unassembled WGS sequence"/>
</dbReference>
<feature type="domain" description="NAD(P)-binding" evidence="1">
    <location>
        <begin position="9"/>
        <end position="150"/>
    </location>
</feature>
<dbReference type="AlphaFoldDB" id="A0A558GLT3"/>
<dbReference type="PANTHER" id="PTHR43162">
    <property type="match status" value="1"/>
</dbReference>
<dbReference type="Gene3D" id="3.40.50.720">
    <property type="entry name" value="NAD(P)-binding Rossmann-like Domain"/>
    <property type="match status" value="1"/>
</dbReference>
<protein>
    <submittedName>
        <fullName evidence="2">NmrA family transcriptional regulator</fullName>
    </submittedName>
</protein>
<dbReference type="RefSeq" id="WP_144653375.1">
    <property type="nucleotide sequence ID" value="NZ_VNFK01000034.1"/>
</dbReference>
<dbReference type="InterPro" id="IPR036291">
    <property type="entry name" value="NAD(P)-bd_dom_sf"/>
</dbReference>
<dbReference type="PANTHER" id="PTHR43162:SF1">
    <property type="entry name" value="PRESTALK A DIFFERENTIATION PROTEIN A"/>
    <property type="match status" value="1"/>
</dbReference>
<dbReference type="OrthoDB" id="4632815at2"/>
<proteinExistence type="predicted"/>